<dbReference type="VEuPathDB" id="FungiDB:ASPGLDRAFT_123350"/>
<evidence type="ECO:0000256" key="2">
    <source>
        <dbReference type="ARBA" id="ARBA00022833"/>
    </source>
</evidence>
<dbReference type="GO" id="GO:0005634">
    <property type="term" value="C:nucleus"/>
    <property type="evidence" value="ECO:0007669"/>
    <property type="project" value="TreeGrafter"/>
</dbReference>
<evidence type="ECO:0000256" key="4">
    <source>
        <dbReference type="ARBA" id="ARBA00023125"/>
    </source>
</evidence>
<feature type="domain" description="Zn(2)-C6 fungal-type" evidence="8">
    <location>
        <begin position="35"/>
        <end position="67"/>
    </location>
</feature>
<dbReference type="GO" id="GO:0000978">
    <property type="term" value="F:RNA polymerase II cis-regulatory region sequence-specific DNA binding"/>
    <property type="evidence" value="ECO:0007669"/>
    <property type="project" value="TreeGrafter"/>
</dbReference>
<organism evidence="9 10">
    <name type="scientific">Aspergillus glaucus CBS 516.65</name>
    <dbReference type="NCBI Taxonomy" id="1160497"/>
    <lineage>
        <taxon>Eukaryota</taxon>
        <taxon>Fungi</taxon>
        <taxon>Dikarya</taxon>
        <taxon>Ascomycota</taxon>
        <taxon>Pezizomycotina</taxon>
        <taxon>Eurotiomycetes</taxon>
        <taxon>Eurotiomycetidae</taxon>
        <taxon>Eurotiales</taxon>
        <taxon>Aspergillaceae</taxon>
        <taxon>Aspergillus</taxon>
        <taxon>Aspergillus subgen. Aspergillus</taxon>
    </lineage>
</organism>
<keyword evidence="6" id="KW-0539">Nucleus</keyword>
<dbReference type="Pfam" id="PF04082">
    <property type="entry name" value="Fungal_trans"/>
    <property type="match status" value="1"/>
</dbReference>
<dbReference type="GeneID" id="34456652"/>
<dbReference type="PROSITE" id="PS50048">
    <property type="entry name" value="ZN2_CY6_FUNGAL_2"/>
    <property type="match status" value="1"/>
</dbReference>
<keyword evidence="2" id="KW-0862">Zinc</keyword>
<dbReference type="STRING" id="1160497.A0A1L9VNQ3"/>
<keyword evidence="4" id="KW-0238">DNA-binding</keyword>
<dbReference type="SMART" id="SM00066">
    <property type="entry name" value="GAL4"/>
    <property type="match status" value="1"/>
</dbReference>
<keyword evidence="10" id="KW-1185">Reference proteome</keyword>
<dbReference type="InterPro" id="IPR051430">
    <property type="entry name" value="Fungal_TF_Env_Response"/>
</dbReference>
<evidence type="ECO:0000256" key="6">
    <source>
        <dbReference type="ARBA" id="ARBA00023242"/>
    </source>
</evidence>
<keyword evidence="5" id="KW-0804">Transcription</keyword>
<dbReference type="OrthoDB" id="4236860at2759"/>
<dbReference type="AlphaFoldDB" id="A0A1L9VNQ3"/>
<evidence type="ECO:0000256" key="5">
    <source>
        <dbReference type="ARBA" id="ARBA00023163"/>
    </source>
</evidence>
<dbReference type="RefSeq" id="XP_022402253.1">
    <property type="nucleotide sequence ID" value="XM_022540391.1"/>
</dbReference>
<keyword evidence="3" id="KW-0805">Transcription regulation</keyword>
<evidence type="ECO:0000256" key="3">
    <source>
        <dbReference type="ARBA" id="ARBA00023015"/>
    </source>
</evidence>
<dbReference type="GO" id="GO:0001228">
    <property type="term" value="F:DNA-binding transcription activator activity, RNA polymerase II-specific"/>
    <property type="evidence" value="ECO:0007669"/>
    <property type="project" value="TreeGrafter"/>
</dbReference>
<dbReference type="CDD" id="cd00067">
    <property type="entry name" value="GAL4"/>
    <property type="match status" value="1"/>
</dbReference>
<dbReference type="CDD" id="cd12148">
    <property type="entry name" value="fungal_TF_MHR"/>
    <property type="match status" value="1"/>
</dbReference>
<evidence type="ECO:0000313" key="10">
    <source>
        <dbReference type="Proteomes" id="UP000184300"/>
    </source>
</evidence>
<sequence>MSAVNVDHITSRSPEQDQDPNPSIPPHRRRRPALSCKQCRKRKIKCDRKFPLCDRCDQSGQAHACVYSDDIYSRVDKNDPCRGAKRSRSNRSNSPKRYSGTPAVYRPRQGIIDPVTTESHKQAVSAAEDSLLGKQPNASAAVAGGISTQATRQSIRNARISSHTSGSMYLKGRDSQTRFFGQTTPMNMYSQFGELRAYIQEVKSENPAINKLRADIDASKRNCKGKSVIEDCSLDGLLPPRQVIDELVAVYLDCFERTHRILHVPSFRGEYARYWGSPQTVAPGFVAQLLLMMASVLVLRNHSTAELSGGNPVTQETALEWVEAAESFLQRHTKRPDLRVFQTYCLSMVARRVNGLSANQAWIATGNLVRLAMSAGYHREPNSSAKVSPFYIEMRRRIWATIVELDLQASVDRGMPPSVREGDFNTIAPMNISDYAIVEPHSDLPTAEPSEVFTDSAFQAFLSKSLLLRLRICAWANSTNIELNYEDALNMDEELSGHLNSIPVWSLSVADGASNQQMSRIRVAIELTLRQYLIIFHTPFASLAQQIPKYAHSRRVRFEAAMTILCQFQDIMEPRANNLTPCLVLNYAFQAALVLCHELYSNDAGYGSSLILRAVPNIPESLMSLAETTLSALEAHVYTLGKKLPEYYLLAMVVSLVKTRL</sequence>
<feature type="region of interest" description="Disordered" evidence="7">
    <location>
        <begin position="76"/>
        <end position="104"/>
    </location>
</feature>
<feature type="region of interest" description="Disordered" evidence="7">
    <location>
        <begin position="1"/>
        <end position="33"/>
    </location>
</feature>
<gene>
    <name evidence="9" type="ORF">ASPGLDRAFT_123350</name>
</gene>
<evidence type="ECO:0000313" key="9">
    <source>
        <dbReference type="EMBL" id="OJJ85555.1"/>
    </source>
</evidence>
<dbReference type="Proteomes" id="UP000184300">
    <property type="component" value="Unassembled WGS sequence"/>
</dbReference>
<name>A0A1L9VNQ3_ASPGL</name>
<accession>A0A1L9VNQ3</accession>
<proteinExistence type="predicted"/>
<dbReference type="PANTHER" id="PTHR31944:SF130">
    <property type="entry name" value="ZN(II)2CYS6 TRANSCRIPTION FACTO (EUROFUNG)"/>
    <property type="match status" value="1"/>
</dbReference>
<dbReference type="GO" id="GO:0006351">
    <property type="term" value="P:DNA-templated transcription"/>
    <property type="evidence" value="ECO:0007669"/>
    <property type="project" value="InterPro"/>
</dbReference>
<dbReference type="Gene3D" id="4.10.240.10">
    <property type="entry name" value="Zn(2)-C6 fungal-type DNA-binding domain"/>
    <property type="match status" value="1"/>
</dbReference>
<dbReference type="InterPro" id="IPR007219">
    <property type="entry name" value="XnlR_reg_dom"/>
</dbReference>
<evidence type="ECO:0000259" key="8">
    <source>
        <dbReference type="PROSITE" id="PS50048"/>
    </source>
</evidence>
<evidence type="ECO:0000256" key="7">
    <source>
        <dbReference type="SAM" id="MobiDB-lite"/>
    </source>
</evidence>
<evidence type="ECO:0000256" key="1">
    <source>
        <dbReference type="ARBA" id="ARBA00022723"/>
    </source>
</evidence>
<dbReference type="GO" id="GO:0008270">
    <property type="term" value="F:zinc ion binding"/>
    <property type="evidence" value="ECO:0007669"/>
    <property type="project" value="InterPro"/>
</dbReference>
<reference evidence="10" key="1">
    <citation type="journal article" date="2017" name="Genome Biol.">
        <title>Comparative genomics reveals high biological diversity and specific adaptations in the industrially and medically important fungal genus Aspergillus.</title>
        <authorList>
            <person name="de Vries R.P."/>
            <person name="Riley R."/>
            <person name="Wiebenga A."/>
            <person name="Aguilar-Osorio G."/>
            <person name="Amillis S."/>
            <person name="Uchima C.A."/>
            <person name="Anderluh G."/>
            <person name="Asadollahi M."/>
            <person name="Askin M."/>
            <person name="Barry K."/>
            <person name="Battaglia E."/>
            <person name="Bayram O."/>
            <person name="Benocci T."/>
            <person name="Braus-Stromeyer S.A."/>
            <person name="Caldana C."/>
            <person name="Canovas D."/>
            <person name="Cerqueira G.C."/>
            <person name="Chen F."/>
            <person name="Chen W."/>
            <person name="Choi C."/>
            <person name="Clum A."/>
            <person name="Dos Santos R.A."/>
            <person name="Damasio A.R."/>
            <person name="Diallinas G."/>
            <person name="Emri T."/>
            <person name="Fekete E."/>
            <person name="Flipphi M."/>
            <person name="Freyberg S."/>
            <person name="Gallo A."/>
            <person name="Gournas C."/>
            <person name="Habgood R."/>
            <person name="Hainaut M."/>
            <person name="Harispe M.L."/>
            <person name="Henrissat B."/>
            <person name="Hilden K.S."/>
            <person name="Hope R."/>
            <person name="Hossain A."/>
            <person name="Karabika E."/>
            <person name="Karaffa L."/>
            <person name="Karanyi Z."/>
            <person name="Krasevec N."/>
            <person name="Kuo A."/>
            <person name="Kusch H."/>
            <person name="LaButti K."/>
            <person name="Lagendijk E.L."/>
            <person name="Lapidus A."/>
            <person name="Levasseur A."/>
            <person name="Lindquist E."/>
            <person name="Lipzen A."/>
            <person name="Logrieco A.F."/>
            <person name="MacCabe A."/>
            <person name="Maekelae M.R."/>
            <person name="Malavazi I."/>
            <person name="Melin P."/>
            <person name="Meyer V."/>
            <person name="Mielnichuk N."/>
            <person name="Miskei M."/>
            <person name="Molnar A.P."/>
            <person name="Mule G."/>
            <person name="Ngan C.Y."/>
            <person name="Orejas M."/>
            <person name="Orosz E."/>
            <person name="Ouedraogo J.P."/>
            <person name="Overkamp K.M."/>
            <person name="Park H.-S."/>
            <person name="Perrone G."/>
            <person name="Piumi F."/>
            <person name="Punt P.J."/>
            <person name="Ram A.F."/>
            <person name="Ramon A."/>
            <person name="Rauscher S."/>
            <person name="Record E."/>
            <person name="Riano-Pachon D.M."/>
            <person name="Robert V."/>
            <person name="Roehrig J."/>
            <person name="Ruller R."/>
            <person name="Salamov A."/>
            <person name="Salih N.S."/>
            <person name="Samson R.A."/>
            <person name="Sandor E."/>
            <person name="Sanguinetti M."/>
            <person name="Schuetze T."/>
            <person name="Sepcic K."/>
            <person name="Shelest E."/>
            <person name="Sherlock G."/>
            <person name="Sophianopoulou V."/>
            <person name="Squina F.M."/>
            <person name="Sun H."/>
            <person name="Susca A."/>
            <person name="Todd R.B."/>
            <person name="Tsang A."/>
            <person name="Unkles S.E."/>
            <person name="van de Wiele N."/>
            <person name="van Rossen-Uffink D."/>
            <person name="Oliveira J.V."/>
            <person name="Vesth T.C."/>
            <person name="Visser J."/>
            <person name="Yu J.-H."/>
            <person name="Zhou M."/>
            <person name="Andersen M.R."/>
            <person name="Archer D.B."/>
            <person name="Baker S.E."/>
            <person name="Benoit I."/>
            <person name="Brakhage A.A."/>
            <person name="Braus G.H."/>
            <person name="Fischer R."/>
            <person name="Frisvad J.C."/>
            <person name="Goldman G.H."/>
            <person name="Houbraken J."/>
            <person name="Oakley B."/>
            <person name="Pocsi I."/>
            <person name="Scazzocchio C."/>
            <person name="Seiboth B."/>
            <person name="vanKuyk P.A."/>
            <person name="Wortman J."/>
            <person name="Dyer P.S."/>
            <person name="Grigoriev I.V."/>
        </authorList>
    </citation>
    <scope>NUCLEOTIDE SEQUENCE [LARGE SCALE GENOMIC DNA]</scope>
    <source>
        <strain evidence="10">CBS 516.65</strain>
    </source>
</reference>
<dbReference type="PANTHER" id="PTHR31944">
    <property type="entry name" value="HEME-RESPONSIVE ZINC FINGER TRANSCRIPTION FACTOR HAP1"/>
    <property type="match status" value="1"/>
</dbReference>
<dbReference type="PROSITE" id="PS00463">
    <property type="entry name" value="ZN2_CY6_FUNGAL_1"/>
    <property type="match status" value="1"/>
</dbReference>
<dbReference type="InterPro" id="IPR001138">
    <property type="entry name" value="Zn2Cys6_DnaBD"/>
</dbReference>
<dbReference type="SMART" id="SM00906">
    <property type="entry name" value="Fungal_trans"/>
    <property type="match status" value="1"/>
</dbReference>
<keyword evidence="1" id="KW-0479">Metal-binding</keyword>
<dbReference type="EMBL" id="KV878894">
    <property type="protein sequence ID" value="OJJ85555.1"/>
    <property type="molecule type" value="Genomic_DNA"/>
</dbReference>
<dbReference type="InterPro" id="IPR036864">
    <property type="entry name" value="Zn2-C6_fun-type_DNA-bd_sf"/>
</dbReference>
<dbReference type="Pfam" id="PF00172">
    <property type="entry name" value="Zn_clus"/>
    <property type="match status" value="1"/>
</dbReference>
<protein>
    <recommendedName>
        <fullName evidence="8">Zn(2)-C6 fungal-type domain-containing protein</fullName>
    </recommendedName>
</protein>
<dbReference type="SUPFAM" id="SSF57701">
    <property type="entry name" value="Zn2/Cys6 DNA-binding domain"/>
    <property type="match status" value="1"/>
</dbReference>